<dbReference type="Proteomes" id="UP000036097">
    <property type="component" value="Unassembled WGS sequence"/>
</dbReference>
<proteinExistence type="predicted"/>
<protein>
    <recommendedName>
        <fullName evidence="4">Fimbrial protein</fullName>
    </recommendedName>
</protein>
<dbReference type="InterPro" id="IPR045584">
    <property type="entry name" value="Pilin-like"/>
</dbReference>
<comment type="caution">
    <text evidence="2">The sequence shown here is derived from an EMBL/GenBank/DDBJ whole genome shotgun (WGS) entry which is preliminary data.</text>
</comment>
<dbReference type="STRING" id="1195763.ABT56_15315"/>
<dbReference type="RefSeq" id="WP_047879752.1">
    <property type="nucleotide sequence ID" value="NZ_LDOT01000022.1"/>
</dbReference>
<dbReference type="PANTHER" id="PTHR30093:SF47">
    <property type="entry name" value="TYPE IV PILUS NON-CORE MINOR PILIN PILE"/>
    <property type="match status" value="1"/>
</dbReference>
<dbReference type="GO" id="GO:0043683">
    <property type="term" value="P:type IV pilus assembly"/>
    <property type="evidence" value="ECO:0007669"/>
    <property type="project" value="InterPro"/>
</dbReference>
<dbReference type="OrthoDB" id="5906095at2"/>
<dbReference type="PATRIC" id="fig|1195763.3.peg.3257"/>
<keyword evidence="1" id="KW-0472">Membrane</keyword>
<organism evidence="2 3">
    <name type="scientific">Photobacterium aquae</name>
    <dbReference type="NCBI Taxonomy" id="1195763"/>
    <lineage>
        <taxon>Bacteria</taxon>
        <taxon>Pseudomonadati</taxon>
        <taxon>Pseudomonadota</taxon>
        <taxon>Gammaproteobacteria</taxon>
        <taxon>Vibrionales</taxon>
        <taxon>Vibrionaceae</taxon>
        <taxon>Photobacterium</taxon>
    </lineage>
</organism>
<evidence type="ECO:0000256" key="1">
    <source>
        <dbReference type="SAM" id="Phobius"/>
    </source>
</evidence>
<keyword evidence="3" id="KW-1185">Reference proteome</keyword>
<dbReference type="EMBL" id="LDOT01000022">
    <property type="protein sequence ID" value="KLV04495.1"/>
    <property type="molecule type" value="Genomic_DNA"/>
</dbReference>
<reference evidence="2 3" key="1">
    <citation type="submission" date="2015-05" db="EMBL/GenBank/DDBJ databases">
        <title>Photobacterium galathea sp. nov.</title>
        <authorList>
            <person name="Machado H."/>
            <person name="Gram L."/>
        </authorList>
    </citation>
    <scope>NUCLEOTIDE SEQUENCE [LARGE SCALE GENOMIC DNA]</scope>
    <source>
        <strain evidence="2 3">CGMCC 1.12159</strain>
    </source>
</reference>
<dbReference type="Pfam" id="PF16732">
    <property type="entry name" value="ComP_DUS"/>
    <property type="match status" value="1"/>
</dbReference>
<keyword evidence="1" id="KW-0812">Transmembrane</keyword>
<dbReference type="Pfam" id="PF07963">
    <property type="entry name" value="N_methyl"/>
    <property type="match status" value="1"/>
</dbReference>
<accession>A0A0J1GXV2</accession>
<dbReference type="PANTHER" id="PTHR30093">
    <property type="entry name" value="GENERAL SECRETION PATHWAY PROTEIN G"/>
    <property type="match status" value="1"/>
</dbReference>
<evidence type="ECO:0000313" key="3">
    <source>
        <dbReference type="Proteomes" id="UP000036097"/>
    </source>
</evidence>
<name>A0A0J1GXV2_9GAMM</name>
<dbReference type="InterPro" id="IPR031982">
    <property type="entry name" value="PilE-like"/>
</dbReference>
<dbReference type="NCBIfam" id="TIGR02532">
    <property type="entry name" value="IV_pilin_GFxxxE"/>
    <property type="match status" value="1"/>
</dbReference>
<dbReference type="AlphaFoldDB" id="A0A0J1GXV2"/>
<evidence type="ECO:0008006" key="4">
    <source>
        <dbReference type="Google" id="ProtNLM"/>
    </source>
</evidence>
<dbReference type="SUPFAM" id="SSF54523">
    <property type="entry name" value="Pili subunits"/>
    <property type="match status" value="1"/>
</dbReference>
<gene>
    <name evidence="2" type="ORF">ABT56_15315</name>
</gene>
<evidence type="ECO:0000313" key="2">
    <source>
        <dbReference type="EMBL" id="KLV04495.1"/>
    </source>
</evidence>
<sequence>MNRCILQKGLTLIEVMIVVAVLGIITAIAYPSYQEHVEKGRRTAAQASLMELQLWAEQYYTNSPSLNKTYPNSSDLSTGTNKCEQCTLADEYTYSISNTGKGQDRFIITASVIANGKQTGDACKALSINAAGVKKGYGSNNKPLSECW</sequence>
<dbReference type="InterPro" id="IPR012902">
    <property type="entry name" value="N_methyl_site"/>
</dbReference>
<dbReference type="PROSITE" id="PS00409">
    <property type="entry name" value="PROKAR_NTER_METHYL"/>
    <property type="match status" value="1"/>
</dbReference>
<dbReference type="Gene3D" id="3.30.700.10">
    <property type="entry name" value="Glycoprotein, Type 4 Pilin"/>
    <property type="match status" value="1"/>
</dbReference>
<feature type="transmembrane region" description="Helical" evidence="1">
    <location>
        <begin position="12"/>
        <end position="33"/>
    </location>
</feature>
<keyword evidence="1" id="KW-1133">Transmembrane helix</keyword>